<accession>A0ACC2UGY6</accession>
<dbReference type="Proteomes" id="UP001165960">
    <property type="component" value="Unassembled WGS sequence"/>
</dbReference>
<reference evidence="1" key="1">
    <citation type="submission" date="2022-04" db="EMBL/GenBank/DDBJ databases">
        <title>Genome of the entomopathogenic fungus Entomophthora muscae.</title>
        <authorList>
            <person name="Elya C."/>
            <person name="Lovett B.R."/>
            <person name="Lee E."/>
            <person name="Macias A.M."/>
            <person name="Hajek A.E."/>
            <person name="De Bivort B.L."/>
            <person name="Kasson M.T."/>
            <person name="De Fine Licht H.H."/>
            <person name="Stajich J.E."/>
        </authorList>
    </citation>
    <scope>NUCLEOTIDE SEQUENCE</scope>
    <source>
        <strain evidence="1">Berkeley</strain>
    </source>
</reference>
<gene>
    <name evidence="1" type="ORF">DSO57_1007509</name>
</gene>
<sequence>MSHPSSSVRPAARIDWEEQADDALKSIWSATSSLDSANRSLKRTGSLPTPPCSTPGRRARRNSEDSSAFAQAIKDTANPFTLNLHPNNITTASRSPSLPTSVQASTSQLGLFNNDASLKHARRRIRLASDFDQMLANGFPNLNHSEPTLYISLTPKVASQPLPIANN</sequence>
<keyword evidence="2" id="KW-1185">Reference proteome</keyword>
<evidence type="ECO:0000313" key="1">
    <source>
        <dbReference type="EMBL" id="KAJ9086105.1"/>
    </source>
</evidence>
<name>A0ACC2UGY6_9FUNG</name>
<protein>
    <submittedName>
        <fullName evidence="1">Uncharacterized protein</fullName>
    </submittedName>
</protein>
<comment type="caution">
    <text evidence="1">The sequence shown here is derived from an EMBL/GenBank/DDBJ whole genome shotgun (WGS) entry which is preliminary data.</text>
</comment>
<proteinExistence type="predicted"/>
<evidence type="ECO:0000313" key="2">
    <source>
        <dbReference type="Proteomes" id="UP001165960"/>
    </source>
</evidence>
<dbReference type="EMBL" id="QTSX02000732">
    <property type="protein sequence ID" value="KAJ9086105.1"/>
    <property type="molecule type" value="Genomic_DNA"/>
</dbReference>
<organism evidence="1 2">
    <name type="scientific">Entomophthora muscae</name>
    <dbReference type="NCBI Taxonomy" id="34485"/>
    <lineage>
        <taxon>Eukaryota</taxon>
        <taxon>Fungi</taxon>
        <taxon>Fungi incertae sedis</taxon>
        <taxon>Zoopagomycota</taxon>
        <taxon>Entomophthoromycotina</taxon>
        <taxon>Entomophthoromycetes</taxon>
        <taxon>Entomophthorales</taxon>
        <taxon>Entomophthoraceae</taxon>
        <taxon>Entomophthora</taxon>
    </lineage>
</organism>